<evidence type="ECO:0000256" key="7">
    <source>
        <dbReference type="SAM" id="Phobius"/>
    </source>
</evidence>
<evidence type="ECO:0000313" key="9">
    <source>
        <dbReference type="EMBL" id="BBZ31053.1"/>
    </source>
</evidence>
<evidence type="ECO:0000256" key="2">
    <source>
        <dbReference type="ARBA" id="ARBA00007759"/>
    </source>
</evidence>
<evidence type="ECO:0000256" key="6">
    <source>
        <dbReference type="ARBA" id="ARBA00023136"/>
    </source>
</evidence>
<protein>
    <submittedName>
        <fullName evidence="9">ESX-1 secretion system protein EccE1</fullName>
    </submittedName>
</protein>
<evidence type="ECO:0000256" key="1">
    <source>
        <dbReference type="ARBA" id="ARBA00004236"/>
    </source>
</evidence>
<proteinExistence type="inferred from homology"/>
<dbReference type="KEGG" id="mmag:MMAD_53480"/>
<dbReference type="Pfam" id="PF11203">
    <property type="entry name" value="EccE"/>
    <property type="match status" value="1"/>
</dbReference>
<evidence type="ECO:0000313" key="10">
    <source>
        <dbReference type="Proteomes" id="UP000466517"/>
    </source>
</evidence>
<dbReference type="Proteomes" id="UP000466517">
    <property type="component" value="Chromosome"/>
</dbReference>
<keyword evidence="6 7" id="KW-0472">Membrane</keyword>
<evidence type="ECO:0000259" key="8">
    <source>
        <dbReference type="Pfam" id="PF11203"/>
    </source>
</evidence>
<dbReference type="AlphaFoldDB" id="A0A7I7XPN2"/>
<gene>
    <name evidence="9" type="primary">eccE1</name>
    <name evidence="9" type="ORF">MMAD_53480</name>
</gene>
<accession>A0A7I7XPN2</accession>
<keyword evidence="10" id="KW-1185">Reference proteome</keyword>
<feature type="transmembrane region" description="Helical" evidence="7">
    <location>
        <begin position="12"/>
        <end position="32"/>
    </location>
</feature>
<feature type="transmembrane region" description="Helical" evidence="7">
    <location>
        <begin position="38"/>
        <end position="55"/>
    </location>
</feature>
<sequence>MTDPRPSFGVRVTTGHLASAAAVLPGLVVVLVDRHLSWLAVTSVVIGSLAITFTVRGRRATAWIAAVVAWRRRRGEPPAAASEPSIGTTVRPGDRVAVRWQGDRLVALVELVARPFTPTVIVAGAARTDDVVNTELVQRIVATFCPGLDADVVSAGYRVGRVAPPGLVALYEQVVGPAPAPAHRRTWIVVRAHPDEARRWALRRDTGVAGVARYLVASATRLADHLASSGVDARCADGFEEFDRATGIDFHREAWSYVRGRGSFTTAYTAAGGPDAWWSARSDHVVTRVRIRAGQAPRATVLLTTSTSPSTPQGFSCLHGGQRAALSGDCPTAGRHFELPIGSAGVLVGETANRCPVYLPFDDVDSCIELGDDARLFTQFVVRSAAAGAVVTLGPQFADFAGSINARIGTDPSIAWPRSTTYLGTRPDISRVTLRDGHIETPRHRRLPIRLVTPREESRYQMTLAHAEP</sequence>
<dbReference type="RefSeq" id="WP_163743000.1">
    <property type="nucleotide sequence ID" value="NZ_AP022610.1"/>
</dbReference>
<evidence type="ECO:0000256" key="5">
    <source>
        <dbReference type="ARBA" id="ARBA00022989"/>
    </source>
</evidence>
<comment type="similarity">
    <text evidence="2">Belongs to the EccE family.</text>
</comment>
<keyword evidence="3" id="KW-1003">Cell membrane</keyword>
<dbReference type="EMBL" id="AP022610">
    <property type="protein sequence ID" value="BBZ31053.1"/>
    <property type="molecule type" value="Genomic_DNA"/>
</dbReference>
<name>A0A7I7XPN2_9MYCO</name>
<dbReference type="NCBIfam" id="TIGR03923">
    <property type="entry name" value="T7SS_EccE"/>
    <property type="match status" value="1"/>
</dbReference>
<dbReference type="GO" id="GO:0005886">
    <property type="term" value="C:plasma membrane"/>
    <property type="evidence" value="ECO:0007669"/>
    <property type="project" value="UniProtKB-SubCell"/>
</dbReference>
<keyword evidence="5 7" id="KW-1133">Transmembrane helix</keyword>
<reference evidence="9 10" key="1">
    <citation type="journal article" date="2019" name="Emerg. Microbes Infect.">
        <title>Comprehensive subspecies identification of 175 nontuberculous mycobacteria species based on 7547 genomic profiles.</title>
        <authorList>
            <person name="Matsumoto Y."/>
            <person name="Kinjo T."/>
            <person name="Motooka D."/>
            <person name="Nabeya D."/>
            <person name="Jung N."/>
            <person name="Uechi K."/>
            <person name="Horii T."/>
            <person name="Iida T."/>
            <person name="Fujita J."/>
            <person name="Nakamura S."/>
        </authorList>
    </citation>
    <scope>NUCLEOTIDE SEQUENCE [LARGE SCALE GENOMIC DNA]</scope>
    <source>
        <strain evidence="9 10">JCM 13574</strain>
    </source>
</reference>
<keyword evidence="4 7" id="KW-0812">Transmembrane</keyword>
<comment type="subcellular location">
    <subcellularLocation>
        <location evidence="1">Cell membrane</location>
    </subcellularLocation>
</comment>
<evidence type="ECO:0000256" key="3">
    <source>
        <dbReference type="ARBA" id="ARBA00022475"/>
    </source>
</evidence>
<evidence type="ECO:0000256" key="4">
    <source>
        <dbReference type="ARBA" id="ARBA00022692"/>
    </source>
</evidence>
<dbReference type="InterPro" id="IPR050051">
    <property type="entry name" value="EccE_dom"/>
</dbReference>
<dbReference type="InterPro" id="IPR021368">
    <property type="entry name" value="T7SS_EccE"/>
</dbReference>
<organism evidence="9 10">
    <name type="scientific">Mycolicibacterium madagascariense</name>
    <dbReference type="NCBI Taxonomy" id="212765"/>
    <lineage>
        <taxon>Bacteria</taxon>
        <taxon>Bacillati</taxon>
        <taxon>Actinomycetota</taxon>
        <taxon>Actinomycetes</taxon>
        <taxon>Mycobacteriales</taxon>
        <taxon>Mycobacteriaceae</taxon>
        <taxon>Mycolicibacterium</taxon>
    </lineage>
</organism>
<feature type="domain" description="Type VII secretion system protein EccE" evidence="8">
    <location>
        <begin position="180"/>
        <end position="269"/>
    </location>
</feature>